<dbReference type="EMBL" id="JAUKUD010000006">
    <property type="protein sequence ID" value="KAK0740221.1"/>
    <property type="molecule type" value="Genomic_DNA"/>
</dbReference>
<feature type="region of interest" description="Disordered" evidence="1">
    <location>
        <begin position="155"/>
        <end position="205"/>
    </location>
</feature>
<feature type="compositionally biased region" description="Basic residues" evidence="1">
    <location>
        <begin position="169"/>
        <end position="179"/>
    </location>
</feature>
<keyword evidence="3" id="KW-1185">Reference proteome</keyword>
<feature type="compositionally biased region" description="Polar residues" evidence="1">
    <location>
        <begin position="180"/>
        <end position="193"/>
    </location>
</feature>
<accession>A0AA40JYX4</accession>
<gene>
    <name evidence="2" type="ORF">B0T18DRAFT_204659</name>
</gene>
<name>A0AA40JYX4_9PEZI</name>
<dbReference type="AlphaFoldDB" id="A0AA40JYX4"/>
<feature type="region of interest" description="Disordered" evidence="1">
    <location>
        <begin position="88"/>
        <end position="115"/>
    </location>
</feature>
<dbReference type="Proteomes" id="UP001172155">
    <property type="component" value="Unassembled WGS sequence"/>
</dbReference>
<evidence type="ECO:0000313" key="3">
    <source>
        <dbReference type="Proteomes" id="UP001172155"/>
    </source>
</evidence>
<evidence type="ECO:0000256" key="1">
    <source>
        <dbReference type="SAM" id="MobiDB-lite"/>
    </source>
</evidence>
<evidence type="ECO:0000313" key="2">
    <source>
        <dbReference type="EMBL" id="KAK0740221.1"/>
    </source>
</evidence>
<comment type="caution">
    <text evidence="2">The sequence shown here is derived from an EMBL/GenBank/DDBJ whole genome shotgun (WGS) entry which is preliminary data.</text>
</comment>
<proteinExistence type="predicted"/>
<organism evidence="2 3">
    <name type="scientific">Schizothecium vesticola</name>
    <dbReference type="NCBI Taxonomy" id="314040"/>
    <lineage>
        <taxon>Eukaryota</taxon>
        <taxon>Fungi</taxon>
        <taxon>Dikarya</taxon>
        <taxon>Ascomycota</taxon>
        <taxon>Pezizomycotina</taxon>
        <taxon>Sordariomycetes</taxon>
        <taxon>Sordariomycetidae</taxon>
        <taxon>Sordariales</taxon>
        <taxon>Schizotheciaceae</taxon>
        <taxon>Schizothecium</taxon>
    </lineage>
</organism>
<protein>
    <submittedName>
        <fullName evidence="2">Uncharacterized protein</fullName>
    </submittedName>
</protein>
<sequence>MGTRPATMWSRRDGGTLGWSRGGASSHHHCCRCRRRVCPAFRSFRASLRPGHRRLPRAASKASRTEWLVLRADYAVCTQNTHVFPAFPGRPGRRSFRNSPTKRFQGPIGPDERTHPPAAICFGTPLPFQHRNSRLVEERAILEFHLGTGARLRCIPRGGGQPSQPAAGHHQRERKKKGKSLSTCTPASEQLQPGGSVKSGALRCS</sequence>
<reference evidence="2" key="1">
    <citation type="submission" date="2023-06" db="EMBL/GenBank/DDBJ databases">
        <title>Genome-scale phylogeny and comparative genomics of the fungal order Sordariales.</title>
        <authorList>
            <consortium name="Lawrence Berkeley National Laboratory"/>
            <person name="Hensen N."/>
            <person name="Bonometti L."/>
            <person name="Westerberg I."/>
            <person name="Brannstrom I.O."/>
            <person name="Guillou S."/>
            <person name="Cros-Aarteil S."/>
            <person name="Calhoun S."/>
            <person name="Haridas S."/>
            <person name="Kuo A."/>
            <person name="Mondo S."/>
            <person name="Pangilinan J."/>
            <person name="Riley R."/>
            <person name="LaButti K."/>
            <person name="Andreopoulos B."/>
            <person name="Lipzen A."/>
            <person name="Chen C."/>
            <person name="Yanf M."/>
            <person name="Daum C."/>
            <person name="Ng V."/>
            <person name="Clum A."/>
            <person name="Steindorff A."/>
            <person name="Ohm R."/>
            <person name="Martin F."/>
            <person name="Silar P."/>
            <person name="Natvig D."/>
            <person name="Lalanne C."/>
            <person name="Gautier V."/>
            <person name="Ament-velasquez S.L."/>
            <person name="Kruys A."/>
            <person name="Hutchinson M.I."/>
            <person name="Powell A.J."/>
            <person name="Barry K."/>
            <person name="Miller A.N."/>
            <person name="Grigoriev I.V."/>
            <person name="Debuchy R."/>
            <person name="Gladieux P."/>
            <person name="Thoren M.H."/>
            <person name="Johannesson H."/>
        </authorList>
    </citation>
    <scope>NUCLEOTIDE SEQUENCE</scope>
    <source>
        <strain evidence="2">SMH3187-1</strain>
    </source>
</reference>